<dbReference type="EMBL" id="JANCLU010000005">
    <property type="protein sequence ID" value="MCP8938238.1"/>
    <property type="molecule type" value="Genomic_DNA"/>
</dbReference>
<dbReference type="RefSeq" id="WP_254739967.1">
    <property type="nucleotide sequence ID" value="NZ_JANCLU010000005.1"/>
</dbReference>
<gene>
    <name evidence="5" type="ORF">NK718_06900</name>
</gene>
<dbReference type="InterPro" id="IPR037152">
    <property type="entry name" value="L-asparaginase_N_sf"/>
</dbReference>
<keyword evidence="6" id="KW-1185">Reference proteome</keyword>
<dbReference type="Gene3D" id="3.40.50.1170">
    <property type="entry name" value="L-asparaginase, N-terminal domain"/>
    <property type="match status" value="1"/>
</dbReference>
<dbReference type="InterPro" id="IPR027473">
    <property type="entry name" value="L-asparaginase_C"/>
</dbReference>
<organism evidence="5 6">
    <name type="scientific">Alsobacter ponti</name>
    <dbReference type="NCBI Taxonomy" id="2962936"/>
    <lineage>
        <taxon>Bacteria</taxon>
        <taxon>Pseudomonadati</taxon>
        <taxon>Pseudomonadota</taxon>
        <taxon>Alphaproteobacteria</taxon>
        <taxon>Hyphomicrobiales</taxon>
        <taxon>Alsobacteraceae</taxon>
        <taxon>Alsobacter</taxon>
    </lineage>
</organism>
<dbReference type="Pfam" id="PF00710">
    <property type="entry name" value="Asparaginase"/>
    <property type="match status" value="1"/>
</dbReference>
<feature type="domain" description="Asparaginase/glutaminase C-terminal" evidence="4">
    <location>
        <begin position="231"/>
        <end position="339"/>
    </location>
</feature>
<comment type="caution">
    <text evidence="5">The sequence shown here is derived from an EMBL/GenBank/DDBJ whole genome shotgun (WGS) entry which is preliminary data.</text>
</comment>
<dbReference type="CDD" id="cd08964">
    <property type="entry name" value="L-asparaginase_II"/>
    <property type="match status" value="1"/>
</dbReference>
<accession>A0ABT1LDC6</accession>
<dbReference type="Proteomes" id="UP001205890">
    <property type="component" value="Unassembled WGS sequence"/>
</dbReference>
<sequence>MSHAGPLSEDELGRTIGLIVVPGTIDAVRVPGSRRRPGMDVAARVSAEEMAGTVRRLATLPNLTVLPGPERLSHELSPDDWFVLARRIQDVLERDQVDGVVLTHGTNNLEEIAFFLSLTVSSPKPVVVTGAMLPWNAAATDGPANLIDAVLVAASNASRSMGVVIAFGRDIFAPRNATKVSTHAPSAFAAPGAGALGSVVDDFGVRYTGMARAPGASPLRFDLATVKVLPRVDVVSSYVGADGAMIDACVAAGASGLVTAAGGGGVTTALETEALGRAVAAGVIVCQASRVRGGLVRPTEERQDRGLVAAGNLSPWKARILLMLALTQTRDVDLIRRYFANS</sequence>
<keyword evidence="2" id="KW-0378">Hydrolase</keyword>
<dbReference type="InterPro" id="IPR040919">
    <property type="entry name" value="Asparaginase_C"/>
</dbReference>
<dbReference type="PROSITE" id="PS51732">
    <property type="entry name" value="ASN_GLN_ASE_3"/>
    <property type="match status" value="1"/>
</dbReference>
<evidence type="ECO:0000259" key="4">
    <source>
        <dbReference type="Pfam" id="PF17763"/>
    </source>
</evidence>
<protein>
    <submittedName>
        <fullName evidence="5">Asparaginase</fullName>
    </submittedName>
</protein>
<evidence type="ECO:0000256" key="1">
    <source>
        <dbReference type="ARBA" id="ARBA00010518"/>
    </source>
</evidence>
<dbReference type="InterPro" id="IPR036152">
    <property type="entry name" value="Asp/glu_Ase-like_sf"/>
</dbReference>
<dbReference type="PIRSF" id="PIRSF001220">
    <property type="entry name" value="L-ASNase_gatD"/>
    <property type="match status" value="1"/>
</dbReference>
<evidence type="ECO:0000259" key="3">
    <source>
        <dbReference type="Pfam" id="PF00710"/>
    </source>
</evidence>
<reference evidence="5 6" key="1">
    <citation type="submission" date="2022-07" db="EMBL/GenBank/DDBJ databases">
        <authorList>
            <person name="Li W.-J."/>
            <person name="Deng Q.-Q."/>
        </authorList>
    </citation>
    <scope>NUCLEOTIDE SEQUENCE [LARGE SCALE GENOMIC DNA]</scope>
    <source>
        <strain evidence="5 6">SYSU M60028</strain>
    </source>
</reference>
<dbReference type="PRINTS" id="PR00139">
    <property type="entry name" value="ASNGLNASE"/>
</dbReference>
<dbReference type="PANTHER" id="PTHR11707:SF28">
    <property type="entry name" value="60 KDA LYSOPHOSPHOLIPASE"/>
    <property type="match status" value="1"/>
</dbReference>
<dbReference type="SUPFAM" id="SSF53774">
    <property type="entry name" value="Glutaminase/Asparaginase"/>
    <property type="match status" value="1"/>
</dbReference>
<dbReference type="Gene3D" id="3.40.50.40">
    <property type="match status" value="1"/>
</dbReference>
<dbReference type="InterPro" id="IPR006034">
    <property type="entry name" value="Asparaginase/glutaminase-like"/>
</dbReference>
<comment type="similarity">
    <text evidence="1">Belongs to the asparaginase 1 family.</text>
</comment>
<dbReference type="PANTHER" id="PTHR11707">
    <property type="entry name" value="L-ASPARAGINASE"/>
    <property type="match status" value="1"/>
</dbReference>
<dbReference type="InterPro" id="IPR027474">
    <property type="entry name" value="L-asparaginase_N"/>
</dbReference>
<evidence type="ECO:0000313" key="5">
    <source>
        <dbReference type="EMBL" id="MCP8938238.1"/>
    </source>
</evidence>
<evidence type="ECO:0000256" key="2">
    <source>
        <dbReference type="ARBA" id="ARBA00022801"/>
    </source>
</evidence>
<dbReference type="SMART" id="SM00870">
    <property type="entry name" value="Asparaginase"/>
    <property type="match status" value="1"/>
</dbReference>
<feature type="domain" description="L-asparaginase N-terminal" evidence="3">
    <location>
        <begin position="19"/>
        <end position="200"/>
    </location>
</feature>
<name>A0ABT1LDC6_9HYPH</name>
<proteinExistence type="inferred from homology"/>
<dbReference type="InterPro" id="IPR004550">
    <property type="entry name" value="AsnASE_II"/>
</dbReference>
<dbReference type="Pfam" id="PF17763">
    <property type="entry name" value="Asparaginase_C"/>
    <property type="match status" value="1"/>
</dbReference>
<dbReference type="PIRSF" id="PIRSF500176">
    <property type="entry name" value="L_ASNase"/>
    <property type="match status" value="1"/>
</dbReference>
<evidence type="ECO:0000313" key="6">
    <source>
        <dbReference type="Proteomes" id="UP001205890"/>
    </source>
</evidence>
<dbReference type="SFLD" id="SFLDS00057">
    <property type="entry name" value="Glutaminase/Asparaginase"/>
    <property type="match status" value="1"/>
</dbReference>